<dbReference type="Proteomes" id="UP001189429">
    <property type="component" value="Unassembled WGS sequence"/>
</dbReference>
<sequence>MLRALPSGRCGGRASFKASAGRAVVLLKCEGDLPARAADVAFRIAVGGGPASPPRGPRVHDFARCAVGGLPADQAEWQLGAAVDASSQTLAVRVEAAPRAPGAPAAWGGGPEGEARYQ</sequence>
<evidence type="ECO:0000256" key="1">
    <source>
        <dbReference type="SAM" id="MobiDB-lite"/>
    </source>
</evidence>
<accession>A0ABN9YKG9</accession>
<organism evidence="2 3">
    <name type="scientific">Prorocentrum cordatum</name>
    <dbReference type="NCBI Taxonomy" id="2364126"/>
    <lineage>
        <taxon>Eukaryota</taxon>
        <taxon>Sar</taxon>
        <taxon>Alveolata</taxon>
        <taxon>Dinophyceae</taxon>
        <taxon>Prorocentrales</taxon>
        <taxon>Prorocentraceae</taxon>
        <taxon>Prorocentrum</taxon>
    </lineage>
</organism>
<comment type="caution">
    <text evidence="2">The sequence shown here is derived from an EMBL/GenBank/DDBJ whole genome shotgun (WGS) entry which is preliminary data.</text>
</comment>
<gene>
    <name evidence="2" type="ORF">PCOR1329_LOCUS85519</name>
</gene>
<dbReference type="EMBL" id="CAUYUJ010022631">
    <property type="protein sequence ID" value="CAK0911751.1"/>
    <property type="molecule type" value="Genomic_DNA"/>
</dbReference>
<evidence type="ECO:0000313" key="3">
    <source>
        <dbReference type="Proteomes" id="UP001189429"/>
    </source>
</evidence>
<reference evidence="2" key="1">
    <citation type="submission" date="2023-10" db="EMBL/GenBank/DDBJ databases">
        <authorList>
            <person name="Chen Y."/>
            <person name="Shah S."/>
            <person name="Dougan E. K."/>
            <person name="Thang M."/>
            <person name="Chan C."/>
        </authorList>
    </citation>
    <scope>NUCLEOTIDE SEQUENCE [LARGE SCALE GENOMIC DNA]</scope>
</reference>
<protein>
    <submittedName>
        <fullName evidence="2">Uncharacterized protein</fullName>
    </submittedName>
</protein>
<name>A0ABN9YKG9_9DINO</name>
<keyword evidence="3" id="KW-1185">Reference proteome</keyword>
<proteinExistence type="predicted"/>
<evidence type="ECO:0000313" key="2">
    <source>
        <dbReference type="EMBL" id="CAK0911751.1"/>
    </source>
</evidence>
<feature type="region of interest" description="Disordered" evidence="1">
    <location>
        <begin position="99"/>
        <end position="118"/>
    </location>
</feature>